<dbReference type="InterPro" id="IPR000073">
    <property type="entry name" value="AB_hydrolase_1"/>
</dbReference>
<dbReference type="AlphaFoldDB" id="D3PWT6"/>
<dbReference type="Pfam" id="PF00561">
    <property type="entry name" value="Abhydrolase_1"/>
    <property type="match status" value="1"/>
</dbReference>
<proteinExistence type="predicted"/>
<dbReference type="OrthoDB" id="4006962at2"/>
<sequence>MSSPHIKRMSVACGTVAVLTGALLTAQAQADTGLDWDRCPGGETDMECASIEVPVDWDEPEGRRITVMLGRLPASKSPDTARNVLVNPGGFIGNDIEYLSRGREPFQGLRERSNIVTWDIRGGPMGAGYSTALKCEWTGIPLPEVPDSREEFDKLAQSNRERAEACRDTDPALFDNMDAASHAKDMDAIREALGDRQLNLHMTSAGGLLAQSYARQFPRQIRTMYVDGIVDHSGSRDSVYDNYATDGEAAFERFVDWCRRTEACALHDESDLSGRWRALVKQANETPIPAGKVKYDGRDLQDSAVRILRMRTPDPAWHDLAQAILDAEGGDASGFVTDPDHPVSAVPVPAVVECLDFPAPTNHTQVTDTVRRLNRLAPNTGGRLQLYGAILTCVGWPTPPRGEPGPIPTKTPPALGAGTWNDYAATDRVVSQTSGVTIAHDGPGHGLYWNGDACVIEHADRYLKTRKLPEPGASC</sequence>
<dbReference type="STRING" id="446470.Snas_3650"/>
<dbReference type="InterPro" id="IPR029058">
    <property type="entry name" value="AB_hydrolase_fold"/>
</dbReference>
<evidence type="ECO:0000259" key="2">
    <source>
        <dbReference type="Pfam" id="PF00561"/>
    </source>
</evidence>
<organism evidence="4 5">
    <name type="scientific">Stackebrandtia nassauensis (strain DSM 44728 / CIP 108903 / NRRL B-16338 / NBRC 102104 / LLR-40K-21)</name>
    <dbReference type="NCBI Taxonomy" id="446470"/>
    <lineage>
        <taxon>Bacteria</taxon>
        <taxon>Bacillati</taxon>
        <taxon>Actinomycetota</taxon>
        <taxon>Actinomycetes</taxon>
        <taxon>Glycomycetales</taxon>
        <taxon>Glycomycetaceae</taxon>
        <taxon>Stackebrandtia</taxon>
    </lineage>
</organism>
<feature type="chain" id="PRO_5039548008" evidence="1">
    <location>
        <begin position="31"/>
        <end position="475"/>
    </location>
</feature>
<dbReference type="HOGENOM" id="CLU_013364_3_3_11"/>
<dbReference type="Pfam" id="PF08386">
    <property type="entry name" value="Abhydrolase_4"/>
    <property type="match status" value="1"/>
</dbReference>
<feature type="domain" description="Peptidase S33 tripeptidyl aminopeptidase-like C-terminal" evidence="3">
    <location>
        <begin position="390"/>
        <end position="475"/>
    </location>
</feature>
<feature type="signal peptide" evidence="1">
    <location>
        <begin position="1"/>
        <end position="30"/>
    </location>
</feature>
<dbReference type="Gene3D" id="3.40.50.1820">
    <property type="entry name" value="alpha/beta hydrolase"/>
    <property type="match status" value="1"/>
</dbReference>
<keyword evidence="1" id="KW-0732">Signal</keyword>
<name>D3PWT6_STANL</name>
<dbReference type="RefSeq" id="WP_013018879.1">
    <property type="nucleotide sequence ID" value="NC_013947.1"/>
</dbReference>
<dbReference type="KEGG" id="sna:Snas_3650"/>
<dbReference type="EMBL" id="CP001778">
    <property type="protein sequence ID" value="ADD43308.1"/>
    <property type="molecule type" value="Genomic_DNA"/>
</dbReference>
<evidence type="ECO:0000259" key="3">
    <source>
        <dbReference type="Pfam" id="PF08386"/>
    </source>
</evidence>
<reference evidence="4 5" key="1">
    <citation type="journal article" date="2009" name="Stand. Genomic Sci.">
        <title>Complete genome sequence of Stackebrandtia nassauensis type strain (LLR-40K-21).</title>
        <authorList>
            <person name="Munk C."/>
            <person name="Lapidus A."/>
            <person name="Copeland A."/>
            <person name="Jando M."/>
            <person name="Mayilraj S."/>
            <person name="Glavina Del Rio T."/>
            <person name="Nolan M."/>
            <person name="Chen F."/>
            <person name="Lucas S."/>
            <person name="Tice H."/>
            <person name="Cheng J.F."/>
            <person name="Han C."/>
            <person name="Detter J.C."/>
            <person name="Bruce D."/>
            <person name="Goodwin L."/>
            <person name="Chain P."/>
            <person name="Pitluck S."/>
            <person name="Goker M."/>
            <person name="Ovchinikova G."/>
            <person name="Pati A."/>
            <person name="Ivanova N."/>
            <person name="Mavromatis K."/>
            <person name="Chen A."/>
            <person name="Palaniappan K."/>
            <person name="Land M."/>
            <person name="Hauser L."/>
            <person name="Chang Y.J."/>
            <person name="Jeffries C.D."/>
            <person name="Bristow J."/>
            <person name="Eisen J.A."/>
            <person name="Markowitz V."/>
            <person name="Hugenholtz P."/>
            <person name="Kyrpides N.C."/>
            <person name="Klenk H.P."/>
        </authorList>
    </citation>
    <scope>NUCLEOTIDE SEQUENCE [LARGE SCALE GENOMIC DNA]</scope>
    <source>
        <strain evidence="5">DSM 44728 / CIP 108903 / NRRL B-16338 / NBRC 102104 / LLR-40K-21</strain>
    </source>
</reference>
<dbReference type="Proteomes" id="UP000000844">
    <property type="component" value="Chromosome"/>
</dbReference>
<evidence type="ECO:0000313" key="5">
    <source>
        <dbReference type="Proteomes" id="UP000000844"/>
    </source>
</evidence>
<dbReference type="eggNOG" id="COG0596">
    <property type="taxonomic scope" value="Bacteria"/>
</dbReference>
<protein>
    <submittedName>
        <fullName evidence="4">TAP domain protein</fullName>
    </submittedName>
</protein>
<evidence type="ECO:0000313" key="4">
    <source>
        <dbReference type="EMBL" id="ADD43308.1"/>
    </source>
</evidence>
<evidence type="ECO:0000256" key="1">
    <source>
        <dbReference type="SAM" id="SignalP"/>
    </source>
</evidence>
<feature type="domain" description="AB hydrolase-1" evidence="2">
    <location>
        <begin position="126"/>
        <end position="264"/>
    </location>
</feature>
<keyword evidence="5" id="KW-1185">Reference proteome</keyword>
<accession>D3PWT6</accession>
<dbReference type="GO" id="GO:0003824">
    <property type="term" value="F:catalytic activity"/>
    <property type="evidence" value="ECO:0007669"/>
    <property type="project" value="UniProtKB-ARBA"/>
</dbReference>
<dbReference type="InterPro" id="IPR013595">
    <property type="entry name" value="Pept_S33_TAP-like_C"/>
</dbReference>
<gene>
    <name evidence="4" type="ordered locus">Snas_3650</name>
</gene>
<dbReference type="SUPFAM" id="SSF53474">
    <property type="entry name" value="alpha/beta-Hydrolases"/>
    <property type="match status" value="1"/>
</dbReference>